<dbReference type="PIRSF" id="PIRSF006232">
    <property type="entry name" value="Pirin"/>
    <property type="match status" value="1"/>
</dbReference>
<evidence type="ECO:0000256" key="1">
    <source>
        <dbReference type="ARBA" id="ARBA00008416"/>
    </source>
</evidence>
<dbReference type="Gene3D" id="2.60.120.10">
    <property type="entry name" value="Jelly Rolls"/>
    <property type="match status" value="2"/>
</dbReference>
<reference evidence="6 7" key="1">
    <citation type="submission" date="2021-02" db="EMBL/GenBank/DDBJ databases">
        <title>De Novo genome assembly of isolated myxobacteria.</title>
        <authorList>
            <person name="Stevens D.C."/>
        </authorList>
    </citation>
    <scope>NUCLEOTIDE SEQUENCE [LARGE SCALE GENOMIC DNA]</scope>
    <source>
        <strain evidence="7">SCPEA02</strain>
    </source>
</reference>
<evidence type="ECO:0000313" key="6">
    <source>
        <dbReference type="EMBL" id="QSQ28157.1"/>
    </source>
</evidence>
<dbReference type="CDD" id="cd02247">
    <property type="entry name" value="cupin_pirin_C"/>
    <property type="match status" value="1"/>
</dbReference>
<feature type="domain" description="Pirin C-terminal" evidence="5">
    <location>
        <begin position="188"/>
        <end position="288"/>
    </location>
</feature>
<keyword evidence="7" id="KW-1185">Reference proteome</keyword>
<gene>
    <name evidence="6" type="ORF">JY651_18490</name>
</gene>
<dbReference type="Pfam" id="PF02678">
    <property type="entry name" value="Pirin"/>
    <property type="match status" value="1"/>
</dbReference>
<dbReference type="InterPro" id="IPR012093">
    <property type="entry name" value="Pirin"/>
</dbReference>
<comment type="similarity">
    <text evidence="1 2">Belongs to the pirin family.</text>
</comment>
<name>A0ABX7PCJ0_9BACT</name>
<organism evidence="6 7">
    <name type="scientific">Pyxidicoccus parkwayensis</name>
    <dbReference type="NCBI Taxonomy" id="2813578"/>
    <lineage>
        <taxon>Bacteria</taxon>
        <taxon>Pseudomonadati</taxon>
        <taxon>Myxococcota</taxon>
        <taxon>Myxococcia</taxon>
        <taxon>Myxococcales</taxon>
        <taxon>Cystobacterineae</taxon>
        <taxon>Myxococcaceae</taxon>
        <taxon>Pyxidicoccus</taxon>
    </lineage>
</organism>
<accession>A0ABX7PCJ0</accession>
<proteinExistence type="inferred from homology"/>
<dbReference type="InterPro" id="IPR008778">
    <property type="entry name" value="Pirin_C_dom"/>
</dbReference>
<dbReference type="InterPro" id="IPR011051">
    <property type="entry name" value="RmlC_Cupin_sf"/>
</dbReference>
<evidence type="ECO:0000259" key="4">
    <source>
        <dbReference type="Pfam" id="PF02678"/>
    </source>
</evidence>
<protein>
    <submittedName>
        <fullName evidence="6">Pirin family protein</fullName>
    </submittedName>
</protein>
<dbReference type="PANTHER" id="PTHR13903">
    <property type="entry name" value="PIRIN-RELATED"/>
    <property type="match status" value="1"/>
</dbReference>
<dbReference type="CDD" id="cd02909">
    <property type="entry name" value="cupin_pirin_N"/>
    <property type="match status" value="1"/>
</dbReference>
<sequence length="312" mass="34144">MPDEPFVDSEPGSALETVIMPRTRDLGDGFEVRRALPSVRRRMVGPFIFFDQMGPAMFQSGHGLDVRPHPHIGLATVTYLFEGEVLHRDSLGTVQSIHPGAVNWMVAGRGITHSERTPPGMRAAGGNLYGIQIWVAVPKTHEETAPGFTHTPAEALPVLDDAGTRVRVIAGELYGARSPVKTMSELFYADAVLAPRAKLQVRASHEERAAYIAEGLVELDGQTYGPGQLLILRPGAEVVVNASDEKGGRVLLFGGEPMDGPRHIWWNFVSSSRERIEQAKEDWKAGRMEKVPGETEFIPLPEPEPSGVARYP</sequence>
<dbReference type="EMBL" id="CP071090">
    <property type="protein sequence ID" value="QSQ28157.1"/>
    <property type="molecule type" value="Genomic_DNA"/>
</dbReference>
<feature type="compositionally biased region" description="Basic and acidic residues" evidence="3">
    <location>
        <begin position="284"/>
        <end position="293"/>
    </location>
</feature>
<evidence type="ECO:0000259" key="5">
    <source>
        <dbReference type="Pfam" id="PF05726"/>
    </source>
</evidence>
<feature type="domain" description="Pirin N-terminal" evidence="4">
    <location>
        <begin position="30"/>
        <end position="135"/>
    </location>
</feature>
<dbReference type="Proteomes" id="UP000662747">
    <property type="component" value="Chromosome"/>
</dbReference>
<dbReference type="SUPFAM" id="SSF51182">
    <property type="entry name" value="RmlC-like cupins"/>
    <property type="match status" value="1"/>
</dbReference>
<evidence type="ECO:0000256" key="3">
    <source>
        <dbReference type="SAM" id="MobiDB-lite"/>
    </source>
</evidence>
<dbReference type="PANTHER" id="PTHR13903:SF8">
    <property type="entry name" value="PIRIN"/>
    <property type="match status" value="1"/>
</dbReference>
<dbReference type="InterPro" id="IPR003829">
    <property type="entry name" value="Pirin_N_dom"/>
</dbReference>
<feature type="region of interest" description="Disordered" evidence="3">
    <location>
        <begin position="284"/>
        <end position="312"/>
    </location>
</feature>
<dbReference type="InterPro" id="IPR014710">
    <property type="entry name" value="RmlC-like_jellyroll"/>
</dbReference>
<evidence type="ECO:0000313" key="7">
    <source>
        <dbReference type="Proteomes" id="UP000662747"/>
    </source>
</evidence>
<evidence type="ECO:0000256" key="2">
    <source>
        <dbReference type="RuleBase" id="RU003457"/>
    </source>
</evidence>
<dbReference type="Pfam" id="PF05726">
    <property type="entry name" value="Pirin_C"/>
    <property type="match status" value="1"/>
</dbReference>